<dbReference type="NCBIfam" id="TIGR03519">
    <property type="entry name" value="T9SS_PorP_fam"/>
    <property type="match status" value="1"/>
</dbReference>
<dbReference type="Pfam" id="PF11751">
    <property type="entry name" value="PorP_SprF"/>
    <property type="match status" value="1"/>
</dbReference>
<dbReference type="Proteomes" id="UP000030185">
    <property type="component" value="Unassembled WGS sequence"/>
</dbReference>
<evidence type="ECO:0000313" key="1">
    <source>
        <dbReference type="EMBL" id="GAL86485.1"/>
    </source>
</evidence>
<evidence type="ECO:0000313" key="2">
    <source>
        <dbReference type="Proteomes" id="UP000030185"/>
    </source>
</evidence>
<reference evidence="1 2" key="1">
    <citation type="submission" date="2014-09" db="EMBL/GenBank/DDBJ databases">
        <title>Sporocytophaga myxococcoides PG-01 genome sequencing.</title>
        <authorList>
            <person name="Liu L."/>
            <person name="Gao P.J."/>
            <person name="Chen G.J."/>
            <person name="Wang L.S."/>
        </authorList>
    </citation>
    <scope>NUCLEOTIDE SEQUENCE [LARGE SCALE GENOMIC DNA]</scope>
    <source>
        <strain evidence="1 2">PG-01</strain>
    </source>
</reference>
<dbReference type="InterPro" id="IPR019861">
    <property type="entry name" value="PorP/SprF_Bacteroidetes"/>
</dbReference>
<sequence length="295" mass="34050">MVNQYVLNPAVGGVSGDLEMAVGYRKQWVNFNGGPQSYYFSGHLPIKLRKKPTSKTKAFPFHSVGIFIYKDVTGPISKTSALASYSYNIPVFKDFRLALGLFMGALQINLDQSKLKFDQDGEVLRFNNKTMPDASSGLWFYNPRFFIGASVNQLFMNRMNFYNDFGYMVYHYYLTSGYKIPLGYEIDRNSNYNFYLIPSFMLKYGGTGTPPSLDLNLKIRYRDLFWTGGSYRVRDSFSFLAGLLFHSKKNGVFEVGYSYDYTISKINHYTSGSHEIILKYNYKLKRQIPCPDNFW</sequence>
<dbReference type="EMBL" id="BBLT01000008">
    <property type="protein sequence ID" value="GAL86485.1"/>
    <property type="molecule type" value="Genomic_DNA"/>
</dbReference>
<dbReference type="eggNOG" id="COG0226">
    <property type="taxonomic scope" value="Bacteria"/>
</dbReference>
<dbReference type="STRING" id="153721.MYP_3714"/>
<dbReference type="AlphaFoldDB" id="A0A098LHQ8"/>
<name>A0A098LHQ8_9BACT</name>
<gene>
    <name evidence="1" type="ORF">MYP_3714</name>
</gene>
<evidence type="ECO:0008006" key="3">
    <source>
        <dbReference type="Google" id="ProtNLM"/>
    </source>
</evidence>
<keyword evidence="2" id="KW-1185">Reference proteome</keyword>
<protein>
    <recommendedName>
        <fullName evidence="3">Bacteroidetes-specific membrane protein</fullName>
    </recommendedName>
</protein>
<comment type="caution">
    <text evidence="1">The sequence shown here is derived from an EMBL/GenBank/DDBJ whole genome shotgun (WGS) entry which is preliminary data.</text>
</comment>
<proteinExistence type="predicted"/>
<organism evidence="1 2">
    <name type="scientific">Sporocytophaga myxococcoides</name>
    <dbReference type="NCBI Taxonomy" id="153721"/>
    <lineage>
        <taxon>Bacteria</taxon>
        <taxon>Pseudomonadati</taxon>
        <taxon>Bacteroidota</taxon>
        <taxon>Cytophagia</taxon>
        <taxon>Cytophagales</taxon>
        <taxon>Cytophagaceae</taxon>
        <taxon>Sporocytophaga</taxon>
    </lineage>
</organism>
<accession>A0A098LHQ8</accession>